<feature type="signal peptide" evidence="2">
    <location>
        <begin position="1"/>
        <end position="19"/>
    </location>
</feature>
<feature type="region of interest" description="Disordered" evidence="1">
    <location>
        <begin position="220"/>
        <end position="250"/>
    </location>
</feature>
<evidence type="ECO:0000313" key="3">
    <source>
        <dbReference type="EMBL" id="CAL8099614.1"/>
    </source>
</evidence>
<dbReference type="PANTHER" id="PTHR18841">
    <property type="entry name" value="VITELLINE MEMBRANE OUTER LAYER PROTEIN I-RELATED"/>
    <property type="match status" value="1"/>
</dbReference>
<comment type="caution">
    <text evidence="3">The sequence shown here is derived from an EMBL/GenBank/DDBJ whole genome shotgun (WGS) entry which is preliminary data.</text>
</comment>
<gene>
    <name evidence="3" type="ORF">ODALV1_LOCUS10290</name>
</gene>
<dbReference type="SUPFAM" id="SSF51092">
    <property type="entry name" value="Vitelline membrane outer protein-I (VMO-I)"/>
    <property type="match status" value="1"/>
</dbReference>
<organism evidence="3 4">
    <name type="scientific">Orchesella dallaii</name>
    <dbReference type="NCBI Taxonomy" id="48710"/>
    <lineage>
        <taxon>Eukaryota</taxon>
        <taxon>Metazoa</taxon>
        <taxon>Ecdysozoa</taxon>
        <taxon>Arthropoda</taxon>
        <taxon>Hexapoda</taxon>
        <taxon>Collembola</taxon>
        <taxon>Entomobryomorpha</taxon>
        <taxon>Entomobryoidea</taxon>
        <taxon>Orchesellidae</taxon>
        <taxon>Orchesellinae</taxon>
        <taxon>Orchesella</taxon>
    </lineage>
</organism>
<proteinExistence type="predicted"/>
<keyword evidence="4" id="KW-1185">Reference proteome</keyword>
<sequence>MNIINLLPCMLALLVSSSARRSNNKPSSYQGDEILVESPAVTNWGDWGKLQTCRTGFLVTGFQLKVEVQAENNDNTALNSVRFICGVPFREQYKEMELITSSYGPWGSTGEKIFCGGYAVGFQLKSQNQQGKDDDVAAINLKMICENGTVHEGYDESEDFYLESVYTETMRCPEKHAVCGLQTQVESRQLLGDDTSLNNIRIKCCPVLNLYRTTTTELATEEPTSAPVTDRPASVVFPDNTSTTTPEVEEIPTVVPEEPVTEEVTTAAPEELVPEP</sequence>
<feature type="chain" id="PRO_5047239683" description="Vitelline membrane outer layer protein 1" evidence="2">
    <location>
        <begin position="20"/>
        <end position="276"/>
    </location>
</feature>
<name>A0ABP1QDQ1_9HEXA</name>
<keyword evidence="2" id="KW-0732">Signal</keyword>
<evidence type="ECO:0000256" key="2">
    <source>
        <dbReference type="SAM" id="SignalP"/>
    </source>
</evidence>
<dbReference type="InterPro" id="IPR036706">
    <property type="entry name" value="VOMI_sf"/>
</dbReference>
<dbReference type="Gene3D" id="2.100.10.20">
    <property type="entry name" value="Vitelline membrane outer layer protein I (VOMI)"/>
    <property type="match status" value="1"/>
</dbReference>
<accession>A0ABP1QDQ1</accession>
<evidence type="ECO:0008006" key="5">
    <source>
        <dbReference type="Google" id="ProtNLM"/>
    </source>
</evidence>
<dbReference type="PANTHER" id="PTHR18841:SF0">
    <property type="entry name" value="VITELLINE MEMBRANE OUTER LAYER 1 HOMOLOG A-RELATED"/>
    <property type="match status" value="1"/>
</dbReference>
<dbReference type="CDD" id="cd00220">
    <property type="entry name" value="VMO-I"/>
    <property type="match status" value="1"/>
</dbReference>
<dbReference type="InterPro" id="IPR005515">
    <property type="entry name" value="VOMI"/>
</dbReference>
<reference evidence="3 4" key="1">
    <citation type="submission" date="2024-08" db="EMBL/GenBank/DDBJ databases">
        <authorList>
            <person name="Cucini C."/>
            <person name="Frati F."/>
        </authorList>
    </citation>
    <scope>NUCLEOTIDE SEQUENCE [LARGE SCALE GENOMIC DNA]</scope>
</reference>
<dbReference type="Pfam" id="PF03762">
    <property type="entry name" value="VOMI"/>
    <property type="match status" value="1"/>
</dbReference>
<evidence type="ECO:0000256" key="1">
    <source>
        <dbReference type="SAM" id="MobiDB-lite"/>
    </source>
</evidence>
<dbReference type="Proteomes" id="UP001642540">
    <property type="component" value="Unassembled WGS sequence"/>
</dbReference>
<evidence type="ECO:0000313" key="4">
    <source>
        <dbReference type="Proteomes" id="UP001642540"/>
    </source>
</evidence>
<dbReference type="EMBL" id="CAXLJM020000032">
    <property type="protein sequence ID" value="CAL8099614.1"/>
    <property type="molecule type" value="Genomic_DNA"/>
</dbReference>
<protein>
    <recommendedName>
        <fullName evidence="5">Vitelline membrane outer layer protein 1</fullName>
    </recommendedName>
</protein>